<evidence type="ECO:0000256" key="2">
    <source>
        <dbReference type="SAM" id="MobiDB-lite"/>
    </source>
</evidence>
<dbReference type="CDD" id="cd02440">
    <property type="entry name" value="AdoMet_MTases"/>
    <property type="match status" value="1"/>
</dbReference>
<dbReference type="InterPro" id="IPR029063">
    <property type="entry name" value="SAM-dependent_MTases_sf"/>
</dbReference>
<protein>
    <submittedName>
        <fullName evidence="3">S-adenosyl-L-methionine-dependent methyltransferase</fullName>
    </submittedName>
</protein>
<keyword evidence="4" id="KW-1185">Reference proteome</keyword>
<comment type="similarity">
    <text evidence="1">Belongs to the methyltransferase superfamily. LaeA methyltransferase family.</text>
</comment>
<dbReference type="Pfam" id="PF13489">
    <property type="entry name" value="Methyltransf_23"/>
    <property type="match status" value="1"/>
</dbReference>
<sequence length="352" mass="38975">MDGTNNPEDDAGISDTCSNFSTVSEDSMPPIHAYSHTYHGSGQLMTPNDESEARRMALQHKLFQLCLDGGLVDTKLPLENHTPENPFQILDIGAGSGIWACEMAQLHPQVNILGIDITRALLPNNVPANVTFEIADVMDPWPPHTYDFIHMRNLVGGGIRDWQALIARAFAYLKPGGLLEFTENRPRFFDVELEHADLPGLPAGARPDVGAACREFQAAYAAMCQKEGLDSDPIPNMPGFLSDLGAVSIRERSDWLPVKSWGNDPIMRKKGEILGEMMQYSLENASLMLFGKGGWEEKDTRALLDRVLEEFQDPDLRSTVQVTFITARKPLVPPKSEADDSETTVTKNEHTD</sequence>
<dbReference type="Gene3D" id="3.40.50.150">
    <property type="entry name" value="Vaccinia Virus protein VP39"/>
    <property type="match status" value="1"/>
</dbReference>
<keyword evidence="3" id="KW-0808">Transferase</keyword>
<comment type="caution">
    <text evidence="3">The sequence shown here is derived from an EMBL/GenBank/DDBJ whole genome shotgun (WGS) entry which is preliminary data.</text>
</comment>
<evidence type="ECO:0000313" key="3">
    <source>
        <dbReference type="EMBL" id="KAH7126381.1"/>
    </source>
</evidence>
<name>A0A9P9DW85_9HYPO</name>
<dbReference type="OrthoDB" id="2013972at2759"/>
<reference evidence="3" key="1">
    <citation type="journal article" date="2021" name="Nat. Commun.">
        <title>Genetic determinants of endophytism in the Arabidopsis root mycobiome.</title>
        <authorList>
            <person name="Mesny F."/>
            <person name="Miyauchi S."/>
            <person name="Thiergart T."/>
            <person name="Pickel B."/>
            <person name="Atanasova L."/>
            <person name="Karlsson M."/>
            <person name="Huettel B."/>
            <person name="Barry K.W."/>
            <person name="Haridas S."/>
            <person name="Chen C."/>
            <person name="Bauer D."/>
            <person name="Andreopoulos W."/>
            <person name="Pangilinan J."/>
            <person name="LaButti K."/>
            <person name="Riley R."/>
            <person name="Lipzen A."/>
            <person name="Clum A."/>
            <person name="Drula E."/>
            <person name="Henrissat B."/>
            <person name="Kohler A."/>
            <person name="Grigoriev I.V."/>
            <person name="Martin F.M."/>
            <person name="Hacquard S."/>
        </authorList>
    </citation>
    <scope>NUCLEOTIDE SEQUENCE</scope>
    <source>
        <strain evidence="3">MPI-CAGE-AT-0021</strain>
    </source>
</reference>
<dbReference type="GO" id="GO:0008168">
    <property type="term" value="F:methyltransferase activity"/>
    <property type="evidence" value="ECO:0007669"/>
    <property type="project" value="UniProtKB-KW"/>
</dbReference>
<evidence type="ECO:0000313" key="4">
    <source>
        <dbReference type="Proteomes" id="UP000717696"/>
    </source>
</evidence>
<dbReference type="EMBL" id="JAGMUU010000023">
    <property type="protein sequence ID" value="KAH7126381.1"/>
    <property type="molecule type" value="Genomic_DNA"/>
</dbReference>
<feature type="region of interest" description="Disordered" evidence="2">
    <location>
        <begin position="1"/>
        <end position="20"/>
    </location>
</feature>
<dbReference type="SUPFAM" id="SSF53335">
    <property type="entry name" value="S-adenosyl-L-methionine-dependent methyltransferases"/>
    <property type="match status" value="1"/>
</dbReference>
<evidence type="ECO:0000256" key="1">
    <source>
        <dbReference type="ARBA" id="ARBA00038158"/>
    </source>
</evidence>
<dbReference type="AlphaFoldDB" id="A0A9P9DW85"/>
<dbReference type="PANTHER" id="PTHR43591:SF105">
    <property type="entry name" value="METHYLTRANSFERASE DOMAIN-CONTAINING PROTEIN-RELATED"/>
    <property type="match status" value="1"/>
</dbReference>
<dbReference type="GO" id="GO:0032259">
    <property type="term" value="P:methylation"/>
    <property type="evidence" value="ECO:0007669"/>
    <property type="project" value="UniProtKB-KW"/>
</dbReference>
<keyword evidence="3" id="KW-0489">Methyltransferase</keyword>
<accession>A0A9P9DW85</accession>
<organism evidence="3 4">
    <name type="scientific">Dactylonectria estremocensis</name>
    <dbReference type="NCBI Taxonomy" id="1079267"/>
    <lineage>
        <taxon>Eukaryota</taxon>
        <taxon>Fungi</taxon>
        <taxon>Dikarya</taxon>
        <taxon>Ascomycota</taxon>
        <taxon>Pezizomycotina</taxon>
        <taxon>Sordariomycetes</taxon>
        <taxon>Hypocreomycetidae</taxon>
        <taxon>Hypocreales</taxon>
        <taxon>Nectriaceae</taxon>
        <taxon>Dactylonectria</taxon>
    </lineage>
</organism>
<feature type="region of interest" description="Disordered" evidence="2">
    <location>
        <begin position="329"/>
        <end position="352"/>
    </location>
</feature>
<proteinExistence type="inferred from homology"/>
<dbReference type="Proteomes" id="UP000717696">
    <property type="component" value="Unassembled WGS sequence"/>
</dbReference>
<gene>
    <name evidence="3" type="ORF">B0J13DRAFT_454451</name>
</gene>
<dbReference type="PANTHER" id="PTHR43591">
    <property type="entry name" value="METHYLTRANSFERASE"/>
    <property type="match status" value="1"/>
</dbReference>